<dbReference type="SMART" id="SM00355">
    <property type="entry name" value="ZnF_C2H2"/>
    <property type="match status" value="4"/>
</dbReference>
<dbReference type="InterPro" id="IPR036236">
    <property type="entry name" value="Znf_C2H2_sf"/>
</dbReference>
<protein>
    <recommendedName>
        <fullName evidence="5">pH-response transcription factor pacC/RIM101</fullName>
    </recommendedName>
</protein>
<dbReference type="GO" id="GO:0000785">
    <property type="term" value="C:chromatin"/>
    <property type="evidence" value="ECO:0007669"/>
    <property type="project" value="TreeGrafter"/>
</dbReference>
<dbReference type="Pfam" id="PF00096">
    <property type="entry name" value="zf-C2H2"/>
    <property type="match status" value="2"/>
</dbReference>
<feature type="domain" description="C2H2-type" evidence="7">
    <location>
        <begin position="91"/>
        <end position="115"/>
    </location>
</feature>
<keyword evidence="1" id="KW-0479">Metal-binding</keyword>
<evidence type="ECO:0000313" key="9">
    <source>
        <dbReference type="Proteomes" id="UP001194468"/>
    </source>
</evidence>
<evidence type="ECO:0000256" key="4">
    <source>
        <dbReference type="ARBA" id="ARBA00022833"/>
    </source>
</evidence>
<dbReference type="PANTHER" id="PTHR14003">
    <property type="entry name" value="TRANSCRIPTIONAL REPRESSOR PROTEIN YY"/>
    <property type="match status" value="1"/>
</dbReference>
<dbReference type="GO" id="GO:0008270">
    <property type="term" value="F:zinc ion binding"/>
    <property type="evidence" value="ECO:0007669"/>
    <property type="project" value="UniProtKB-KW"/>
</dbReference>
<feature type="domain" description="C2H2-type" evidence="7">
    <location>
        <begin position="32"/>
        <end position="59"/>
    </location>
</feature>
<dbReference type="SUPFAM" id="SSF57667">
    <property type="entry name" value="beta-beta-alpha zinc fingers"/>
    <property type="match status" value="2"/>
</dbReference>
<evidence type="ECO:0000256" key="2">
    <source>
        <dbReference type="ARBA" id="ARBA00022737"/>
    </source>
</evidence>
<evidence type="ECO:0000256" key="5">
    <source>
        <dbReference type="ARBA" id="ARBA00039490"/>
    </source>
</evidence>
<reference evidence="8" key="2">
    <citation type="journal article" date="2020" name="Nat. Commun.">
        <title>Large-scale genome sequencing of mycorrhizal fungi provides insights into the early evolution of symbiotic traits.</title>
        <authorList>
            <person name="Miyauchi S."/>
            <person name="Kiss E."/>
            <person name="Kuo A."/>
            <person name="Drula E."/>
            <person name="Kohler A."/>
            <person name="Sanchez-Garcia M."/>
            <person name="Morin E."/>
            <person name="Andreopoulos B."/>
            <person name="Barry K.W."/>
            <person name="Bonito G."/>
            <person name="Buee M."/>
            <person name="Carver A."/>
            <person name="Chen C."/>
            <person name="Cichocki N."/>
            <person name="Clum A."/>
            <person name="Culley D."/>
            <person name="Crous P.W."/>
            <person name="Fauchery L."/>
            <person name="Girlanda M."/>
            <person name="Hayes R.D."/>
            <person name="Keri Z."/>
            <person name="LaButti K."/>
            <person name="Lipzen A."/>
            <person name="Lombard V."/>
            <person name="Magnuson J."/>
            <person name="Maillard F."/>
            <person name="Murat C."/>
            <person name="Nolan M."/>
            <person name="Ohm R.A."/>
            <person name="Pangilinan J."/>
            <person name="Pereira M.F."/>
            <person name="Perotto S."/>
            <person name="Peter M."/>
            <person name="Pfister S."/>
            <person name="Riley R."/>
            <person name="Sitrit Y."/>
            <person name="Stielow J.B."/>
            <person name="Szollosi G."/>
            <person name="Zifcakova L."/>
            <person name="Stursova M."/>
            <person name="Spatafora J.W."/>
            <person name="Tedersoo L."/>
            <person name="Vaario L.M."/>
            <person name="Yamada A."/>
            <person name="Yan M."/>
            <person name="Wang P."/>
            <person name="Xu J."/>
            <person name="Bruns T."/>
            <person name="Baldrian P."/>
            <person name="Vilgalys R."/>
            <person name="Dunand C."/>
            <person name="Henrissat B."/>
            <person name="Grigoriev I.V."/>
            <person name="Hibbett D."/>
            <person name="Nagy L.G."/>
            <person name="Martin F.M."/>
        </authorList>
    </citation>
    <scope>NUCLEOTIDE SEQUENCE</scope>
    <source>
        <strain evidence="8">BED1</strain>
    </source>
</reference>
<reference evidence="8" key="1">
    <citation type="submission" date="2019-10" db="EMBL/GenBank/DDBJ databases">
        <authorList>
            <consortium name="DOE Joint Genome Institute"/>
            <person name="Kuo A."/>
            <person name="Miyauchi S."/>
            <person name="Kiss E."/>
            <person name="Drula E."/>
            <person name="Kohler A."/>
            <person name="Sanchez-Garcia M."/>
            <person name="Andreopoulos B."/>
            <person name="Barry K.W."/>
            <person name="Bonito G."/>
            <person name="Buee M."/>
            <person name="Carver A."/>
            <person name="Chen C."/>
            <person name="Cichocki N."/>
            <person name="Clum A."/>
            <person name="Culley D."/>
            <person name="Crous P.W."/>
            <person name="Fauchery L."/>
            <person name="Girlanda M."/>
            <person name="Hayes R."/>
            <person name="Keri Z."/>
            <person name="LaButti K."/>
            <person name="Lipzen A."/>
            <person name="Lombard V."/>
            <person name="Magnuson J."/>
            <person name="Maillard F."/>
            <person name="Morin E."/>
            <person name="Murat C."/>
            <person name="Nolan M."/>
            <person name="Ohm R."/>
            <person name="Pangilinan J."/>
            <person name="Pereira M."/>
            <person name="Perotto S."/>
            <person name="Peter M."/>
            <person name="Riley R."/>
            <person name="Sitrit Y."/>
            <person name="Stielow B."/>
            <person name="Szollosi G."/>
            <person name="Zifcakova L."/>
            <person name="Stursova M."/>
            <person name="Spatafora J.W."/>
            <person name="Tedersoo L."/>
            <person name="Vaario L.-M."/>
            <person name="Yamada A."/>
            <person name="Yan M."/>
            <person name="Wang P."/>
            <person name="Xu J."/>
            <person name="Bruns T."/>
            <person name="Baldrian P."/>
            <person name="Vilgalys R."/>
            <person name="Henrissat B."/>
            <person name="Grigoriev I.V."/>
            <person name="Hibbett D."/>
            <person name="Nagy L.G."/>
            <person name="Martin F.M."/>
        </authorList>
    </citation>
    <scope>NUCLEOTIDE SEQUENCE</scope>
    <source>
        <strain evidence="8">BED1</strain>
    </source>
</reference>
<comment type="caution">
    <text evidence="8">The sequence shown here is derived from an EMBL/GenBank/DDBJ whole genome shotgun (WGS) entry which is preliminary data.</text>
</comment>
<dbReference type="PANTHER" id="PTHR14003:SF20">
    <property type="entry name" value="FINGER DOMAIN PROTEIN, PUTATIVE (AFU_ORTHOLOGUE AFUA_4G10380)-RELATED"/>
    <property type="match status" value="1"/>
</dbReference>
<proteinExistence type="predicted"/>
<name>A0AAD4GL11_BOLED</name>
<dbReference type="GO" id="GO:0000981">
    <property type="term" value="F:DNA-binding transcription factor activity, RNA polymerase II-specific"/>
    <property type="evidence" value="ECO:0007669"/>
    <property type="project" value="TreeGrafter"/>
</dbReference>
<keyword evidence="4" id="KW-0862">Zinc</keyword>
<evidence type="ECO:0000256" key="3">
    <source>
        <dbReference type="ARBA" id="ARBA00022771"/>
    </source>
</evidence>
<evidence type="ECO:0000256" key="1">
    <source>
        <dbReference type="ARBA" id="ARBA00022723"/>
    </source>
</evidence>
<dbReference type="AlphaFoldDB" id="A0AAD4GL11"/>
<dbReference type="Gene3D" id="3.30.160.60">
    <property type="entry name" value="Classic Zinc Finger"/>
    <property type="match status" value="3"/>
</dbReference>
<dbReference type="PROSITE" id="PS00028">
    <property type="entry name" value="ZINC_FINGER_C2H2_1"/>
    <property type="match status" value="4"/>
</dbReference>
<dbReference type="EMBL" id="WHUW01000002">
    <property type="protein sequence ID" value="KAF8450637.1"/>
    <property type="molecule type" value="Genomic_DNA"/>
</dbReference>
<evidence type="ECO:0000259" key="7">
    <source>
        <dbReference type="PROSITE" id="PS50157"/>
    </source>
</evidence>
<evidence type="ECO:0000313" key="8">
    <source>
        <dbReference type="EMBL" id="KAF8450637.1"/>
    </source>
</evidence>
<evidence type="ECO:0000256" key="6">
    <source>
        <dbReference type="PROSITE-ProRule" id="PRU00042"/>
    </source>
</evidence>
<keyword evidence="9" id="KW-1185">Reference proteome</keyword>
<feature type="domain" description="C2H2-type" evidence="7">
    <location>
        <begin position="60"/>
        <end position="90"/>
    </location>
</feature>
<dbReference type="FunFam" id="3.30.160.60:FF:000688">
    <property type="entry name" value="zinc finger protein 197 isoform X1"/>
    <property type="match status" value="1"/>
</dbReference>
<dbReference type="Proteomes" id="UP001194468">
    <property type="component" value="Unassembled WGS sequence"/>
</dbReference>
<keyword evidence="3 6" id="KW-0863">Zinc-finger</keyword>
<dbReference type="GO" id="GO:0031519">
    <property type="term" value="C:PcG protein complex"/>
    <property type="evidence" value="ECO:0007669"/>
    <property type="project" value="TreeGrafter"/>
</dbReference>
<accession>A0AAD4GL11</accession>
<organism evidence="8 9">
    <name type="scientific">Boletus edulis BED1</name>
    <dbReference type="NCBI Taxonomy" id="1328754"/>
    <lineage>
        <taxon>Eukaryota</taxon>
        <taxon>Fungi</taxon>
        <taxon>Dikarya</taxon>
        <taxon>Basidiomycota</taxon>
        <taxon>Agaricomycotina</taxon>
        <taxon>Agaricomycetes</taxon>
        <taxon>Agaricomycetidae</taxon>
        <taxon>Boletales</taxon>
        <taxon>Boletineae</taxon>
        <taxon>Boletaceae</taxon>
        <taxon>Boletoideae</taxon>
        <taxon>Boletus</taxon>
    </lineage>
</organism>
<gene>
    <name evidence="8" type="ORF">L210DRAFT_976467</name>
</gene>
<dbReference type="FunFam" id="3.30.160.60:FF:000340">
    <property type="entry name" value="zinc finger protein 473 isoform X1"/>
    <property type="match status" value="1"/>
</dbReference>
<sequence>MSLWSCATCSKSFKRKGDLTRHKAIHAGIKPHICETCGKGFAQFSGLKTHRNVHTKAQPHTCGIGTCTKAFGDPSSRTRHRKETHRHEGAYKCIVTDCGTRIKRRSAFMAHLRKHGLDPRSLDLDTMVLQSSARGIPVPGTSASLIVENKSHHKIESRNVSSFLDDTSGYCILGDRGDISYLTDNNGWLDDGPLDCRWANCFPANDTLFLGPMLDQTVNVGPLDLPHDVYPYMSSNLGNPLCLDGISPTPFDYSLVASPPNFPTLEPFLEAGSDGSQSSWSSPSSTYSALYTANLNDDVVSLSLAHDVSQEPLLHNLIV</sequence>
<keyword evidence="2" id="KW-0677">Repeat</keyword>
<dbReference type="GO" id="GO:0005667">
    <property type="term" value="C:transcription regulator complex"/>
    <property type="evidence" value="ECO:0007669"/>
    <property type="project" value="TreeGrafter"/>
</dbReference>
<feature type="domain" description="C2H2-type" evidence="7">
    <location>
        <begin position="4"/>
        <end position="31"/>
    </location>
</feature>
<dbReference type="InterPro" id="IPR013087">
    <property type="entry name" value="Znf_C2H2_type"/>
</dbReference>
<dbReference type="PROSITE" id="PS50157">
    <property type="entry name" value="ZINC_FINGER_C2H2_2"/>
    <property type="match status" value="4"/>
</dbReference>
<dbReference type="GO" id="GO:0000978">
    <property type="term" value="F:RNA polymerase II cis-regulatory region sequence-specific DNA binding"/>
    <property type="evidence" value="ECO:0007669"/>
    <property type="project" value="TreeGrafter"/>
</dbReference>